<dbReference type="PRINTS" id="PR00625">
    <property type="entry name" value="JDOMAIN"/>
</dbReference>
<comment type="function">
    <text evidence="8">Participates actively in the response to hyperosmotic and heat shock by preventing the aggregation of stress-denatured proteins and by disaggregating proteins, also in an autonomous, DnaK-independent fashion. Unfolded proteins bind initially to DnaJ; upon interaction with the DnaJ-bound protein, DnaK hydrolyzes its bound ATP, resulting in the formation of a stable complex. GrpE releases ADP from DnaK; ATP binding to DnaK triggers the release of the substrate protein, thus completing the reaction cycle. Several rounds of ATP-dependent interactions between DnaJ, DnaK and GrpE are required for fully efficient folding. Also involved, together with DnaK and GrpE, in the DNA replication of plasmids through activation of initiation proteins.</text>
</comment>
<protein>
    <recommendedName>
        <fullName evidence="8">Chaperone protein DnaJ</fullName>
    </recommendedName>
</protein>
<feature type="domain" description="J" evidence="10">
    <location>
        <begin position="4"/>
        <end position="69"/>
    </location>
</feature>
<dbReference type="PROSITE" id="PS50076">
    <property type="entry name" value="DNAJ_2"/>
    <property type="match status" value="1"/>
</dbReference>
<dbReference type="Proteomes" id="UP000199181">
    <property type="component" value="Unassembled WGS sequence"/>
</dbReference>
<comment type="similarity">
    <text evidence="8">Belongs to the DnaJ family.</text>
</comment>
<keyword evidence="6 8" id="KW-0346">Stress response</keyword>
<dbReference type="SUPFAM" id="SSF57938">
    <property type="entry name" value="DnaJ/Hsp40 cysteine-rich domain"/>
    <property type="match status" value="1"/>
</dbReference>
<keyword evidence="3 8" id="KW-0677">Repeat</keyword>
<dbReference type="InterPro" id="IPR012724">
    <property type="entry name" value="DnaJ"/>
</dbReference>
<dbReference type="HAMAP" id="MF_01152">
    <property type="entry name" value="DnaJ"/>
    <property type="match status" value="1"/>
</dbReference>
<comment type="subcellular location">
    <subcellularLocation>
        <location evidence="8">Cytoplasm</location>
    </subcellularLocation>
</comment>
<feature type="repeat" description="CXXCXGXG motif" evidence="8">
    <location>
        <begin position="229"/>
        <end position="236"/>
    </location>
</feature>
<feature type="binding site" evidence="8">
    <location>
        <position position="232"/>
    </location>
    <ligand>
        <name>Zn(2+)</name>
        <dbReference type="ChEBI" id="CHEBI:29105"/>
        <label>1</label>
    </ligand>
</feature>
<keyword evidence="8" id="KW-0963">Cytoplasm</keyword>
<keyword evidence="7 8" id="KW-0143">Chaperone</keyword>
<evidence type="ECO:0000256" key="8">
    <source>
        <dbReference type="HAMAP-Rule" id="MF_01152"/>
    </source>
</evidence>
<comment type="cofactor">
    <cofactor evidence="8">
        <name>Zn(2+)</name>
        <dbReference type="ChEBI" id="CHEBI:29105"/>
    </cofactor>
    <text evidence="8">Binds 2 Zn(2+) ions per monomer.</text>
</comment>
<dbReference type="CDD" id="cd10719">
    <property type="entry name" value="DnaJ_zf"/>
    <property type="match status" value="1"/>
</dbReference>
<comment type="subunit">
    <text evidence="8">Homodimer.</text>
</comment>
<feature type="binding site" evidence="8">
    <location>
        <position position="219"/>
    </location>
    <ligand>
        <name>Zn(2+)</name>
        <dbReference type="ChEBI" id="CHEBI:29105"/>
        <label>2</label>
    </ligand>
</feature>
<feature type="domain" description="CR-type" evidence="11">
    <location>
        <begin position="167"/>
        <end position="241"/>
    </location>
</feature>
<comment type="domain">
    <text evidence="8">The J domain is necessary and sufficient to stimulate DnaK ATPase activity. Zinc center 1 plays an important role in the autonomous, DnaK-independent chaperone activity of DnaJ. Zinc center 2 is essential for interaction with DnaK and for DnaJ activity.</text>
</comment>
<feature type="binding site" evidence="8">
    <location>
        <position position="195"/>
    </location>
    <ligand>
        <name>Zn(2+)</name>
        <dbReference type="ChEBI" id="CHEBI:29105"/>
        <label>2</label>
    </ligand>
</feature>
<dbReference type="RefSeq" id="WP_093522735.1">
    <property type="nucleotide sequence ID" value="NZ_FOIJ01000009.1"/>
</dbReference>
<keyword evidence="1 8" id="KW-0235">DNA replication</keyword>
<feature type="repeat" description="CXXCXGXG motif" evidence="8">
    <location>
        <begin position="216"/>
        <end position="223"/>
    </location>
</feature>
<feature type="binding site" evidence="8">
    <location>
        <position position="180"/>
    </location>
    <ligand>
        <name>Zn(2+)</name>
        <dbReference type="ChEBI" id="CHEBI:29105"/>
        <label>1</label>
    </ligand>
</feature>
<dbReference type="NCBIfam" id="NF008035">
    <property type="entry name" value="PRK10767.1"/>
    <property type="match status" value="1"/>
</dbReference>
<feature type="binding site" evidence="8">
    <location>
        <position position="216"/>
    </location>
    <ligand>
        <name>Zn(2+)</name>
        <dbReference type="ChEBI" id="CHEBI:29105"/>
        <label>2</label>
    </ligand>
</feature>
<dbReference type="Pfam" id="PF00684">
    <property type="entry name" value="DnaJ_CXXCXGXG"/>
    <property type="match status" value="1"/>
</dbReference>
<dbReference type="InterPro" id="IPR018253">
    <property type="entry name" value="DnaJ_domain_CS"/>
</dbReference>
<accession>A0A1I0K9E6</accession>
<feature type="binding site" evidence="8">
    <location>
        <position position="229"/>
    </location>
    <ligand>
        <name>Zn(2+)</name>
        <dbReference type="ChEBI" id="CHEBI:29105"/>
        <label>1</label>
    </ligand>
</feature>
<evidence type="ECO:0000313" key="12">
    <source>
        <dbReference type="EMBL" id="SEU20449.1"/>
    </source>
</evidence>
<evidence type="ECO:0000256" key="4">
    <source>
        <dbReference type="ARBA" id="ARBA00022771"/>
    </source>
</evidence>
<dbReference type="GO" id="GO:0008270">
    <property type="term" value="F:zinc ion binding"/>
    <property type="evidence" value="ECO:0007669"/>
    <property type="project" value="UniProtKB-UniRule"/>
</dbReference>
<dbReference type="GO" id="GO:0031072">
    <property type="term" value="F:heat shock protein binding"/>
    <property type="evidence" value="ECO:0007669"/>
    <property type="project" value="InterPro"/>
</dbReference>
<evidence type="ECO:0000259" key="11">
    <source>
        <dbReference type="PROSITE" id="PS51188"/>
    </source>
</evidence>
<dbReference type="InterPro" id="IPR002939">
    <property type="entry name" value="DnaJ_C"/>
</dbReference>
<gene>
    <name evidence="8" type="primary">dnaJ</name>
    <name evidence="12" type="ORF">SAMN05443639_109333</name>
</gene>
<dbReference type="Pfam" id="PF01556">
    <property type="entry name" value="DnaJ_C"/>
    <property type="match status" value="1"/>
</dbReference>
<proteinExistence type="inferred from homology"/>
<dbReference type="InterPro" id="IPR036869">
    <property type="entry name" value="J_dom_sf"/>
</dbReference>
<dbReference type="InterPro" id="IPR036410">
    <property type="entry name" value="HSP_DnaJ_Cys-rich_dom_sf"/>
</dbReference>
<dbReference type="EMBL" id="FOIJ01000009">
    <property type="protein sequence ID" value="SEU20449.1"/>
    <property type="molecule type" value="Genomic_DNA"/>
</dbReference>
<dbReference type="FunFam" id="2.60.260.20:FF:000013">
    <property type="entry name" value="DnaJ subfamily B member 11"/>
    <property type="match status" value="1"/>
</dbReference>
<dbReference type="InterPro" id="IPR008971">
    <property type="entry name" value="HSP40/DnaJ_pept-bd"/>
</dbReference>
<feature type="repeat" description="CXXCXGXG motif" evidence="8">
    <location>
        <begin position="180"/>
        <end position="187"/>
    </location>
</feature>
<dbReference type="GO" id="GO:0005524">
    <property type="term" value="F:ATP binding"/>
    <property type="evidence" value="ECO:0007669"/>
    <property type="project" value="InterPro"/>
</dbReference>
<dbReference type="GO" id="GO:0006260">
    <property type="term" value="P:DNA replication"/>
    <property type="evidence" value="ECO:0007669"/>
    <property type="project" value="UniProtKB-KW"/>
</dbReference>
<feature type="binding site" evidence="8">
    <location>
        <position position="198"/>
    </location>
    <ligand>
        <name>Zn(2+)</name>
        <dbReference type="ChEBI" id="CHEBI:29105"/>
        <label>2</label>
    </ligand>
</feature>
<organism evidence="12 13">
    <name type="scientific">Stigmatella erecta</name>
    <dbReference type="NCBI Taxonomy" id="83460"/>
    <lineage>
        <taxon>Bacteria</taxon>
        <taxon>Pseudomonadati</taxon>
        <taxon>Myxococcota</taxon>
        <taxon>Myxococcia</taxon>
        <taxon>Myxococcales</taxon>
        <taxon>Cystobacterineae</taxon>
        <taxon>Archangiaceae</taxon>
        <taxon>Stigmatella</taxon>
    </lineage>
</organism>
<evidence type="ECO:0000256" key="2">
    <source>
        <dbReference type="ARBA" id="ARBA00022723"/>
    </source>
</evidence>
<dbReference type="GO" id="GO:0009408">
    <property type="term" value="P:response to heat"/>
    <property type="evidence" value="ECO:0007669"/>
    <property type="project" value="InterPro"/>
</dbReference>
<dbReference type="CDD" id="cd06257">
    <property type="entry name" value="DnaJ"/>
    <property type="match status" value="1"/>
</dbReference>
<feature type="repeat" description="CXXCXGXG motif" evidence="8">
    <location>
        <begin position="195"/>
        <end position="202"/>
    </location>
</feature>
<keyword evidence="5 8" id="KW-0862">Zinc</keyword>
<dbReference type="InterPro" id="IPR001305">
    <property type="entry name" value="HSP_DnaJ_Cys-rich_dom"/>
</dbReference>
<dbReference type="GO" id="GO:0042026">
    <property type="term" value="P:protein refolding"/>
    <property type="evidence" value="ECO:0007669"/>
    <property type="project" value="TreeGrafter"/>
</dbReference>
<evidence type="ECO:0000256" key="6">
    <source>
        <dbReference type="ARBA" id="ARBA00023016"/>
    </source>
</evidence>
<dbReference type="Gene3D" id="1.10.287.110">
    <property type="entry name" value="DnaJ domain"/>
    <property type="match status" value="1"/>
</dbReference>
<reference evidence="13" key="1">
    <citation type="submission" date="2016-10" db="EMBL/GenBank/DDBJ databases">
        <authorList>
            <person name="Varghese N."/>
            <person name="Submissions S."/>
        </authorList>
    </citation>
    <scope>NUCLEOTIDE SEQUENCE [LARGE SCALE GENOMIC DNA]</scope>
    <source>
        <strain evidence="13">DSM 16858</strain>
    </source>
</reference>
<dbReference type="Gene3D" id="2.10.230.10">
    <property type="entry name" value="Heat shock protein DnaJ, cysteine-rich domain"/>
    <property type="match status" value="1"/>
</dbReference>
<evidence type="ECO:0000256" key="7">
    <source>
        <dbReference type="ARBA" id="ARBA00023186"/>
    </source>
</evidence>
<feature type="zinc finger region" description="CR-type" evidence="9">
    <location>
        <begin position="167"/>
        <end position="241"/>
    </location>
</feature>
<dbReference type="PROSITE" id="PS00636">
    <property type="entry name" value="DNAJ_1"/>
    <property type="match status" value="1"/>
</dbReference>
<evidence type="ECO:0000256" key="5">
    <source>
        <dbReference type="ARBA" id="ARBA00022833"/>
    </source>
</evidence>
<evidence type="ECO:0000313" key="13">
    <source>
        <dbReference type="Proteomes" id="UP000199181"/>
    </source>
</evidence>
<dbReference type="SMART" id="SM00271">
    <property type="entry name" value="DnaJ"/>
    <property type="match status" value="1"/>
</dbReference>
<dbReference type="Gene3D" id="2.60.260.20">
    <property type="entry name" value="Urease metallochaperone UreE, N-terminal domain"/>
    <property type="match status" value="2"/>
</dbReference>
<sequence>MADDYYQILEVPRTASAEDIKKSFRKLARTHHPDVNPGNKAAEERFKRINNAFEVLSDPQKRKLYDEFGEDAAKLGFDEKKAEAFRAYRSGRGRGGGGGIPYPSAGGAGAGADFDLGDLFGEIFGRSGGGGFDINEVLRRQAGPRSPGRGEDITAQVSLSLAEAITGTERTLAVQRPGRCQRCNGKGEAGATGPCPTCKGSGRLRRSAGMPFSGACPTCNGTGRAAEPCPECGGDGVVEENTRLTVKVPAGVQTGSRVRLAGQGAAGTRGGPPGDLYLETDVAEHPLVRREGDDLYLDLPITVSEAVLGAEVKVPTFQGEVTVKVPPLSQSGRKMRLKGRGAPSLKGGTPGDLYLLLQVKVPEEATAEVKAAAEALARAYPRDVRQELKL</sequence>
<evidence type="ECO:0000256" key="9">
    <source>
        <dbReference type="PROSITE-ProRule" id="PRU00546"/>
    </source>
</evidence>
<dbReference type="AlphaFoldDB" id="A0A1I0K9E6"/>
<keyword evidence="4 8" id="KW-0863">Zinc-finger</keyword>
<name>A0A1I0K9E6_9BACT</name>
<dbReference type="PANTHER" id="PTHR43096:SF52">
    <property type="entry name" value="DNAJ HOMOLOG 1, MITOCHONDRIAL-RELATED"/>
    <property type="match status" value="1"/>
</dbReference>
<dbReference type="SUPFAM" id="SSF46565">
    <property type="entry name" value="Chaperone J-domain"/>
    <property type="match status" value="1"/>
</dbReference>
<dbReference type="CDD" id="cd10747">
    <property type="entry name" value="DnaJ_C"/>
    <property type="match status" value="1"/>
</dbReference>
<dbReference type="Pfam" id="PF00226">
    <property type="entry name" value="DnaJ"/>
    <property type="match status" value="1"/>
</dbReference>
<evidence type="ECO:0000256" key="3">
    <source>
        <dbReference type="ARBA" id="ARBA00022737"/>
    </source>
</evidence>
<evidence type="ECO:0000256" key="1">
    <source>
        <dbReference type="ARBA" id="ARBA00022705"/>
    </source>
</evidence>
<evidence type="ECO:0000259" key="10">
    <source>
        <dbReference type="PROSITE" id="PS50076"/>
    </source>
</evidence>
<dbReference type="PANTHER" id="PTHR43096">
    <property type="entry name" value="DNAJ HOMOLOG 1, MITOCHONDRIAL-RELATED"/>
    <property type="match status" value="1"/>
</dbReference>
<feature type="binding site" evidence="8">
    <location>
        <position position="183"/>
    </location>
    <ligand>
        <name>Zn(2+)</name>
        <dbReference type="ChEBI" id="CHEBI:29105"/>
        <label>1</label>
    </ligand>
</feature>
<dbReference type="GO" id="GO:0005737">
    <property type="term" value="C:cytoplasm"/>
    <property type="evidence" value="ECO:0007669"/>
    <property type="project" value="UniProtKB-SubCell"/>
</dbReference>
<keyword evidence="2 8" id="KW-0479">Metal-binding</keyword>
<dbReference type="SUPFAM" id="SSF49493">
    <property type="entry name" value="HSP40/DnaJ peptide-binding domain"/>
    <property type="match status" value="2"/>
</dbReference>
<keyword evidence="13" id="KW-1185">Reference proteome</keyword>
<dbReference type="InterPro" id="IPR001623">
    <property type="entry name" value="DnaJ_domain"/>
</dbReference>
<dbReference type="PROSITE" id="PS51188">
    <property type="entry name" value="ZF_CR"/>
    <property type="match status" value="1"/>
</dbReference>
<dbReference type="GO" id="GO:0051082">
    <property type="term" value="F:unfolded protein binding"/>
    <property type="evidence" value="ECO:0007669"/>
    <property type="project" value="UniProtKB-UniRule"/>
</dbReference>